<comment type="caution">
    <text evidence="2">The sequence shown here is derived from an EMBL/GenBank/DDBJ whole genome shotgun (WGS) entry which is preliminary data.</text>
</comment>
<evidence type="ECO:0000256" key="1">
    <source>
        <dbReference type="SAM" id="SignalP"/>
    </source>
</evidence>
<feature type="chain" id="PRO_5039898633" description="Secreted protein" evidence="1">
    <location>
        <begin position="26"/>
        <end position="70"/>
    </location>
</feature>
<feature type="signal peptide" evidence="1">
    <location>
        <begin position="1"/>
        <end position="25"/>
    </location>
</feature>
<dbReference type="Proteomes" id="UP000824120">
    <property type="component" value="Chromosome 12"/>
</dbReference>
<name>A0A9J5W183_SOLCO</name>
<keyword evidence="3" id="KW-1185">Reference proteome</keyword>
<organism evidence="2 3">
    <name type="scientific">Solanum commersonii</name>
    <name type="common">Commerson's wild potato</name>
    <name type="synonym">Commerson's nightshade</name>
    <dbReference type="NCBI Taxonomy" id="4109"/>
    <lineage>
        <taxon>Eukaryota</taxon>
        <taxon>Viridiplantae</taxon>
        <taxon>Streptophyta</taxon>
        <taxon>Embryophyta</taxon>
        <taxon>Tracheophyta</taxon>
        <taxon>Spermatophyta</taxon>
        <taxon>Magnoliopsida</taxon>
        <taxon>eudicotyledons</taxon>
        <taxon>Gunneridae</taxon>
        <taxon>Pentapetalae</taxon>
        <taxon>asterids</taxon>
        <taxon>lamiids</taxon>
        <taxon>Solanales</taxon>
        <taxon>Solanaceae</taxon>
        <taxon>Solanoideae</taxon>
        <taxon>Solaneae</taxon>
        <taxon>Solanum</taxon>
    </lineage>
</organism>
<gene>
    <name evidence="2" type="ORF">H5410_059025</name>
</gene>
<dbReference type="AlphaFoldDB" id="A0A9J5W183"/>
<evidence type="ECO:0000313" key="3">
    <source>
        <dbReference type="Proteomes" id="UP000824120"/>
    </source>
</evidence>
<dbReference type="EMBL" id="JACXVP010000012">
    <property type="protein sequence ID" value="KAG5569259.1"/>
    <property type="molecule type" value="Genomic_DNA"/>
</dbReference>
<proteinExistence type="predicted"/>
<keyword evidence="1" id="KW-0732">Signal</keyword>
<sequence length="70" mass="7444">MENIASLPFLISFTLSSANVVGSSARPSGSKYWPPGYKSLPSPTPGSPLILKPSTSPIRTTWKPSTARIL</sequence>
<evidence type="ECO:0000313" key="2">
    <source>
        <dbReference type="EMBL" id="KAG5569259.1"/>
    </source>
</evidence>
<evidence type="ECO:0008006" key="4">
    <source>
        <dbReference type="Google" id="ProtNLM"/>
    </source>
</evidence>
<reference evidence="2 3" key="1">
    <citation type="submission" date="2020-09" db="EMBL/GenBank/DDBJ databases">
        <title>De no assembly of potato wild relative species, Solanum commersonii.</title>
        <authorList>
            <person name="Cho K."/>
        </authorList>
    </citation>
    <scope>NUCLEOTIDE SEQUENCE [LARGE SCALE GENOMIC DNA]</scope>
    <source>
        <strain evidence="2">LZ3.2</strain>
        <tissue evidence="2">Leaf</tissue>
    </source>
</reference>
<protein>
    <recommendedName>
        <fullName evidence="4">Secreted protein</fullName>
    </recommendedName>
</protein>
<accession>A0A9J5W183</accession>